<name>A0A3L6DJW6_MAIZE</name>
<accession>A0A3L6DJW6</accession>
<dbReference type="AlphaFoldDB" id="A0A3L6DJW6"/>
<organism evidence="1">
    <name type="scientific">Zea mays</name>
    <name type="common">Maize</name>
    <dbReference type="NCBI Taxonomy" id="4577"/>
    <lineage>
        <taxon>Eukaryota</taxon>
        <taxon>Viridiplantae</taxon>
        <taxon>Streptophyta</taxon>
        <taxon>Embryophyta</taxon>
        <taxon>Tracheophyta</taxon>
        <taxon>Spermatophyta</taxon>
        <taxon>Magnoliopsida</taxon>
        <taxon>Liliopsida</taxon>
        <taxon>Poales</taxon>
        <taxon>Poaceae</taxon>
        <taxon>PACMAD clade</taxon>
        <taxon>Panicoideae</taxon>
        <taxon>Andropogonodae</taxon>
        <taxon>Andropogoneae</taxon>
        <taxon>Tripsacinae</taxon>
        <taxon>Zea</taxon>
    </lineage>
</organism>
<reference evidence="1" key="1">
    <citation type="journal article" date="2018" name="Nat. Genet.">
        <title>Extensive intraspecific gene order and gene structural variations between Mo17 and other maize genomes.</title>
        <authorList>
            <person name="Sun S."/>
            <person name="Zhou Y."/>
            <person name="Chen J."/>
            <person name="Shi J."/>
            <person name="Zhao H."/>
            <person name="Zhao H."/>
            <person name="Song W."/>
            <person name="Zhang M."/>
            <person name="Cui Y."/>
            <person name="Dong X."/>
            <person name="Liu H."/>
            <person name="Ma X."/>
            <person name="Jiao Y."/>
            <person name="Wang B."/>
            <person name="Wei X."/>
            <person name="Stein J.C."/>
            <person name="Glaubitz J.C."/>
            <person name="Lu F."/>
            <person name="Yu G."/>
            <person name="Liang C."/>
            <person name="Fengler K."/>
            <person name="Li B."/>
            <person name="Rafalski A."/>
            <person name="Schnable P.S."/>
            <person name="Ware D.H."/>
            <person name="Buckler E.S."/>
            <person name="Lai J."/>
        </authorList>
    </citation>
    <scope>NUCLEOTIDE SEQUENCE [LARGE SCALE GENOMIC DNA]</scope>
    <source>
        <tissue evidence="1">Seedling</tissue>
    </source>
</reference>
<proteinExistence type="predicted"/>
<comment type="caution">
    <text evidence="1">The sequence shown here is derived from an EMBL/GenBank/DDBJ whole genome shotgun (WGS) entry which is preliminary data.</text>
</comment>
<dbReference type="EMBL" id="NCVQ01000010">
    <property type="protein sequence ID" value="PWZ07791.1"/>
    <property type="molecule type" value="Genomic_DNA"/>
</dbReference>
<feature type="non-terminal residue" evidence="1">
    <location>
        <position position="1"/>
    </location>
</feature>
<dbReference type="Proteomes" id="UP000251960">
    <property type="component" value="Chromosome 9"/>
</dbReference>
<evidence type="ECO:0000313" key="1">
    <source>
        <dbReference type="EMBL" id="PWZ07791.1"/>
    </source>
</evidence>
<protein>
    <submittedName>
        <fullName evidence="1">Uncharacterized protein</fullName>
    </submittedName>
</protein>
<sequence>LALFFSFSPPRKAHYHSHSRADILSFPLPPPHTVFLIPPYLQISFPFPRASHI</sequence>
<gene>
    <name evidence="1" type="ORF">Zm00014a_030187</name>
</gene>